<feature type="transmembrane region" description="Helical" evidence="1">
    <location>
        <begin position="7"/>
        <end position="27"/>
    </location>
</feature>
<keyword evidence="1" id="KW-0472">Membrane</keyword>
<gene>
    <name evidence="2" type="ORF">KHA97_03620</name>
</gene>
<keyword evidence="1" id="KW-1133">Transmembrane helix</keyword>
<feature type="transmembrane region" description="Helical" evidence="1">
    <location>
        <begin position="82"/>
        <end position="101"/>
    </location>
</feature>
<organism evidence="2 3">
    <name type="scientific">Lederbergia citri</name>
    <dbReference type="NCBI Taxonomy" id="2833580"/>
    <lineage>
        <taxon>Bacteria</taxon>
        <taxon>Bacillati</taxon>
        <taxon>Bacillota</taxon>
        <taxon>Bacilli</taxon>
        <taxon>Bacillales</taxon>
        <taxon>Bacillaceae</taxon>
        <taxon>Lederbergia</taxon>
    </lineage>
</organism>
<keyword evidence="3" id="KW-1185">Reference proteome</keyword>
<dbReference type="Proteomes" id="UP000681414">
    <property type="component" value="Unassembled WGS sequence"/>
</dbReference>
<dbReference type="EMBL" id="JAGYPG010000001">
    <property type="protein sequence ID" value="MBS4194167.1"/>
    <property type="molecule type" value="Genomic_DNA"/>
</dbReference>
<dbReference type="AlphaFoldDB" id="A0A942TDB0"/>
<reference evidence="2 3" key="1">
    <citation type="submission" date="2021-05" db="EMBL/GenBank/DDBJ databases">
        <title>Novel Bacillus species.</title>
        <authorList>
            <person name="Liu G."/>
        </authorList>
    </citation>
    <scope>NUCLEOTIDE SEQUENCE [LARGE SCALE GENOMIC DNA]</scope>
    <source>
        <strain evidence="3">FJAT-49780</strain>
    </source>
</reference>
<evidence type="ECO:0000313" key="2">
    <source>
        <dbReference type="EMBL" id="MBS4194167.1"/>
    </source>
</evidence>
<protein>
    <recommendedName>
        <fullName evidence="4">DUF3899 domain-containing protein</fullName>
    </recommendedName>
</protein>
<sequence>MISYICKVLFVAIIEIAILWGISSYFGFDFITILFMGSAFLALFTFMIGSSGDFFTKRAEMGVFRLMAGAYTPKNEKITLRAGPFLVGSILSLILSFILAYI</sequence>
<feature type="transmembrane region" description="Helical" evidence="1">
    <location>
        <begin position="33"/>
        <end position="55"/>
    </location>
</feature>
<evidence type="ECO:0000313" key="3">
    <source>
        <dbReference type="Proteomes" id="UP000681414"/>
    </source>
</evidence>
<keyword evidence="1" id="KW-0812">Transmembrane</keyword>
<accession>A0A942TDB0</accession>
<comment type="caution">
    <text evidence="2">The sequence shown here is derived from an EMBL/GenBank/DDBJ whole genome shotgun (WGS) entry which is preliminary data.</text>
</comment>
<evidence type="ECO:0000256" key="1">
    <source>
        <dbReference type="SAM" id="Phobius"/>
    </source>
</evidence>
<dbReference type="RefSeq" id="WP_213123373.1">
    <property type="nucleotide sequence ID" value="NZ_JAGYPG010000001.1"/>
</dbReference>
<proteinExistence type="predicted"/>
<name>A0A942TDB0_9BACI</name>
<evidence type="ECO:0008006" key="4">
    <source>
        <dbReference type="Google" id="ProtNLM"/>
    </source>
</evidence>